<keyword evidence="2" id="KW-1185">Reference proteome</keyword>
<dbReference type="OMA" id="YEAWANT"/>
<dbReference type="KEGG" id="psoj:PHYSODRAFT_252314"/>
<gene>
    <name evidence="1" type="ORF">PHYSODRAFT_252314</name>
</gene>
<organism evidence="1 2">
    <name type="scientific">Phytophthora sojae (strain P6497)</name>
    <name type="common">Soybean stem and root rot agent</name>
    <name type="synonym">Phytophthora megasperma f. sp. glycines</name>
    <dbReference type="NCBI Taxonomy" id="1094619"/>
    <lineage>
        <taxon>Eukaryota</taxon>
        <taxon>Sar</taxon>
        <taxon>Stramenopiles</taxon>
        <taxon>Oomycota</taxon>
        <taxon>Peronosporomycetes</taxon>
        <taxon>Peronosporales</taxon>
        <taxon>Peronosporaceae</taxon>
        <taxon>Phytophthora</taxon>
    </lineage>
</organism>
<evidence type="ECO:0000313" key="2">
    <source>
        <dbReference type="Proteomes" id="UP000002640"/>
    </source>
</evidence>
<evidence type="ECO:0000313" key="1">
    <source>
        <dbReference type="EMBL" id="EGZ08867.1"/>
    </source>
</evidence>
<dbReference type="Proteomes" id="UP000002640">
    <property type="component" value="Unassembled WGS sequence"/>
</dbReference>
<sequence>MKPAAHNAGVRFVLHVSAKARWIKGGVVPRWAVRKGRAQGKVKVSKTAKTTVARADDRCVADLAACEHPEQAVSSGNIPTEVIAAMVAAGAKEAKEKRVDGQDLRVLQVDSVQSEAWSMYEGWASSLGKIDPMVQAHFLPPPAMQRTPVCPPLVLGTAIQDEANSIVYHFAPLHIEDFEDGIPALLAAAAPLAAPPAPVSAHHAQVAVTVLLGAIRSPGRISQ</sequence>
<reference evidence="1 2" key="1">
    <citation type="journal article" date="2006" name="Science">
        <title>Phytophthora genome sequences uncover evolutionary origins and mechanisms of pathogenesis.</title>
        <authorList>
            <person name="Tyler B.M."/>
            <person name="Tripathy S."/>
            <person name="Zhang X."/>
            <person name="Dehal P."/>
            <person name="Jiang R.H."/>
            <person name="Aerts A."/>
            <person name="Arredondo F.D."/>
            <person name="Baxter L."/>
            <person name="Bensasson D."/>
            <person name="Beynon J.L."/>
            <person name="Chapman J."/>
            <person name="Damasceno C.M."/>
            <person name="Dorrance A.E."/>
            <person name="Dou D."/>
            <person name="Dickerman A.W."/>
            <person name="Dubchak I.L."/>
            <person name="Garbelotto M."/>
            <person name="Gijzen M."/>
            <person name="Gordon S.G."/>
            <person name="Govers F."/>
            <person name="Grunwald N.J."/>
            <person name="Huang W."/>
            <person name="Ivors K.L."/>
            <person name="Jones R.W."/>
            <person name="Kamoun S."/>
            <person name="Krampis K."/>
            <person name="Lamour K.H."/>
            <person name="Lee M.K."/>
            <person name="McDonald W.H."/>
            <person name="Medina M."/>
            <person name="Meijer H.J."/>
            <person name="Nordberg E.K."/>
            <person name="Maclean D.J."/>
            <person name="Ospina-Giraldo M.D."/>
            <person name="Morris P.F."/>
            <person name="Phuntumart V."/>
            <person name="Putnam N.H."/>
            <person name="Rash S."/>
            <person name="Rose J.K."/>
            <person name="Sakihama Y."/>
            <person name="Salamov A.A."/>
            <person name="Savidor A."/>
            <person name="Scheuring C.F."/>
            <person name="Smith B.M."/>
            <person name="Sobral B.W."/>
            <person name="Terry A."/>
            <person name="Torto-Alalibo T.A."/>
            <person name="Win J."/>
            <person name="Xu Z."/>
            <person name="Zhang H."/>
            <person name="Grigoriev I.V."/>
            <person name="Rokhsar D.S."/>
            <person name="Boore J.L."/>
        </authorList>
    </citation>
    <scope>NUCLEOTIDE SEQUENCE [LARGE SCALE GENOMIC DNA]</scope>
    <source>
        <strain evidence="1 2">P6497</strain>
    </source>
</reference>
<dbReference type="RefSeq" id="XP_009535500.1">
    <property type="nucleotide sequence ID" value="XM_009537205.1"/>
</dbReference>
<dbReference type="EMBL" id="JH159160">
    <property type="protein sequence ID" value="EGZ08867.1"/>
    <property type="molecule type" value="Genomic_DNA"/>
</dbReference>
<dbReference type="GeneID" id="20638255"/>
<proteinExistence type="predicted"/>
<dbReference type="InParanoid" id="G5A6B2"/>
<accession>G5A6B2</accession>
<name>G5A6B2_PHYSP</name>
<dbReference type="AlphaFoldDB" id="G5A6B2"/>
<protein>
    <submittedName>
        <fullName evidence="1">Uncharacterized protein</fullName>
    </submittedName>
</protein>